<name>A0A9Q0SEQ6_9ROSI</name>
<gene>
    <name evidence="1" type="ORF">OIU74_024076</name>
</gene>
<dbReference type="EMBL" id="JAPFFM010000400">
    <property type="protein sequence ID" value="KAJ6674328.1"/>
    <property type="molecule type" value="Genomic_DNA"/>
</dbReference>
<feature type="non-terminal residue" evidence="1">
    <location>
        <position position="101"/>
    </location>
</feature>
<reference evidence="1" key="2">
    <citation type="journal article" date="2023" name="Int. J. Mol. Sci.">
        <title>De Novo Assembly and Annotation of 11 Diverse Shrub Willow (Salix) Genomes Reveals Novel Gene Organization in Sex-Linked Regions.</title>
        <authorList>
            <person name="Hyden B."/>
            <person name="Feng K."/>
            <person name="Yates T.B."/>
            <person name="Jawdy S."/>
            <person name="Cereghino C."/>
            <person name="Smart L.B."/>
            <person name="Muchero W."/>
        </authorList>
    </citation>
    <scope>NUCLEOTIDE SEQUENCE</scope>
    <source>
        <tissue evidence="1">Shoot tip</tissue>
    </source>
</reference>
<reference evidence="1" key="1">
    <citation type="submission" date="2022-11" db="EMBL/GenBank/DDBJ databases">
        <authorList>
            <person name="Hyden B.L."/>
            <person name="Feng K."/>
            <person name="Yates T."/>
            <person name="Jawdy S."/>
            <person name="Smart L.B."/>
            <person name="Muchero W."/>
        </authorList>
    </citation>
    <scope>NUCLEOTIDE SEQUENCE</scope>
    <source>
        <tissue evidence="1">Shoot tip</tissue>
    </source>
</reference>
<evidence type="ECO:0000313" key="1">
    <source>
        <dbReference type="EMBL" id="KAJ6674328.1"/>
    </source>
</evidence>
<dbReference type="AlphaFoldDB" id="A0A9Q0SEQ6"/>
<dbReference type="Proteomes" id="UP001151752">
    <property type="component" value="Unassembled WGS sequence"/>
</dbReference>
<comment type="caution">
    <text evidence="1">The sequence shown here is derived from an EMBL/GenBank/DDBJ whole genome shotgun (WGS) entry which is preliminary data.</text>
</comment>
<accession>A0A9Q0SEQ6</accession>
<evidence type="ECO:0000313" key="2">
    <source>
        <dbReference type="Proteomes" id="UP001151752"/>
    </source>
</evidence>
<protein>
    <submittedName>
        <fullName evidence="1">Uncharacterized protein</fullName>
    </submittedName>
</protein>
<sequence length="101" mass="11392">MELRPPDPVQLAPPVAKPSYAEMANCRVGTKFQPNFSPRAYNKSFQFVLMGEKAPIVKDTRSSEKFQNAPAAIFYDDEVDALAAPLQRTLVGKFNRMPRFE</sequence>
<proteinExistence type="predicted"/>
<keyword evidence="2" id="KW-1185">Reference proteome</keyword>
<organism evidence="1 2">
    <name type="scientific">Salix koriyanagi</name>
    <dbReference type="NCBI Taxonomy" id="2511006"/>
    <lineage>
        <taxon>Eukaryota</taxon>
        <taxon>Viridiplantae</taxon>
        <taxon>Streptophyta</taxon>
        <taxon>Embryophyta</taxon>
        <taxon>Tracheophyta</taxon>
        <taxon>Spermatophyta</taxon>
        <taxon>Magnoliopsida</taxon>
        <taxon>eudicotyledons</taxon>
        <taxon>Gunneridae</taxon>
        <taxon>Pentapetalae</taxon>
        <taxon>rosids</taxon>
        <taxon>fabids</taxon>
        <taxon>Malpighiales</taxon>
        <taxon>Salicaceae</taxon>
        <taxon>Saliceae</taxon>
        <taxon>Salix</taxon>
    </lineage>
</organism>